<protein>
    <submittedName>
        <fullName evidence="1">Uncharacterized protein</fullName>
    </submittedName>
</protein>
<organism evidence="1 2">
    <name type="scientific">Streptomyces plumbiresistens</name>
    <dbReference type="NCBI Taxonomy" id="511811"/>
    <lineage>
        <taxon>Bacteria</taxon>
        <taxon>Bacillati</taxon>
        <taxon>Actinomycetota</taxon>
        <taxon>Actinomycetes</taxon>
        <taxon>Kitasatosporales</taxon>
        <taxon>Streptomycetaceae</taxon>
        <taxon>Streptomyces</taxon>
    </lineage>
</organism>
<dbReference type="EMBL" id="BAAAZX010000018">
    <property type="protein sequence ID" value="GAA4009436.1"/>
    <property type="molecule type" value="Genomic_DNA"/>
</dbReference>
<name>A0ABP7SB82_9ACTN</name>
<sequence>MLMDGRLTLRGRARAGTAHSSAPAVRVALAAIARIPDTIRRFAADCPGMASSAERAVMVGAAELARFAAAPRCGTRHEGVL</sequence>
<proteinExistence type="predicted"/>
<gene>
    <name evidence="1" type="ORF">GCM10022232_57760</name>
</gene>
<keyword evidence="2" id="KW-1185">Reference proteome</keyword>
<evidence type="ECO:0000313" key="1">
    <source>
        <dbReference type="EMBL" id="GAA4009436.1"/>
    </source>
</evidence>
<dbReference type="Proteomes" id="UP001500456">
    <property type="component" value="Unassembled WGS sequence"/>
</dbReference>
<comment type="caution">
    <text evidence="1">The sequence shown here is derived from an EMBL/GenBank/DDBJ whole genome shotgun (WGS) entry which is preliminary data.</text>
</comment>
<reference evidence="2" key="1">
    <citation type="journal article" date="2019" name="Int. J. Syst. Evol. Microbiol.">
        <title>The Global Catalogue of Microorganisms (GCM) 10K type strain sequencing project: providing services to taxonomists for standard genome sequencing and annotation.</title>
        <authorList>
            <consortium name="The Broad Institute Genomics Platform"/>
            <consortium name="The Broad Institute Genome Sequencing Center for Infectious Disease"/>
            <person name="Wu L."/>
            <person name="Ma J."/>
        </authorList>
    </citation>
    <scope>NUCLEOTIDE SEQUENCE [LARGE SCALE GENOMIC DNA]</scope>
    <source>
        <strain evidence="2">JCM 16924</strain>
    </source>
</reference>
<evidence type="ECO:0000313" key="2">
    <source>
        <dbReference type="Proteomes" id="UP001500456"/>
    </source>
</evidence>
<accession>A0ABP7SB82</accession>